<reference evidence="19" key="1">
    <citation type="journal article" date="2023" name="Plant J.">
        <title>Genome sequences and population genomics provide insights into the demographic history, inbreeding, and mutation load of two 'living fossil' tree species of Dipteronia.</title>
        <authorList>
            <person name="Feng Y."/>
            <person name="Comes H.P."/>
            <person name="Chen J."/>
            <person name="Zhu S."/>
            <person name="Lu R."/>
            <person name="Zhang X."/>
            <person name="Li P."/>
            <person name="Qiu J."/>
            <person name="Olsen K.M."/>
            <person name="Qiu Y."/>
        </authorList>
    </citation>
    <scope>NUCLEOTIDE SEQUENCE</scope>
    <source>
        <strain evidence="19">NBL</strain>
    </source>
</reference>
<accession>A0AAD9ZP83</accession>
<evidence type="ECO:0000259" key="18">
    <source>
        <dbReference type="PROSITE" id="PS50969"/>
    </source>
</evidence>
<evidence type="ECO:0000256" key="15">
    <source>
        <dbReference type="PROSITE-ProRule" id="PRU00266"/>
    </source>
</evidence>
<feature type="region of interest" description="Disordered" evidence="16">
    <location>
        <begin position="676"/>
        <end position="695"/>
    </location>
</feature>
<feature type="domain" description="DRBM" evidence="17">
    <location>
        <begin position="705"/>
        <end position="771"/>
    </location>
</feature>
<feature type="region of interest" description="Disordered" evidence="16">
    <location>
        <begin position="913"/>
        <end position="959"/>
    </location>
</feature>
<dbReference type="Pfam" id="PF00035">
    <property type="entry name" value="dsrm"/>
    <property type="match status" value="1"/>
</dbReference>
<keyword evidence="8" id="KW-0378">Hydrolase</keyword>
<evidence type="ECO:0000256" key="13">
    <source>
        <dbReference type="ARBA" id="ARBA00047761"/>
    </source>
</evidence>
<dbReference type="GO" id="GO:0005634">
    <property type="term" value="C:nucleus"/>
    <property type="evidence" value="ECO:0007669"/>
    <property type="project" value="UniProtKB-SubCell"/>
</dbReference>
<gene>
    <name evidence="19" type="ORF">Dsin_027588</name>
</gene>
<keyword evidence="20" id="KW-1185">Reference proteome</keyword>
<protein>
    <recommendedName>
        <fullName evidence="5">protein-serine/threonine phosphatase</fullName>
        <ecNumber evidence="5">3.1.3.16</ecNumber>
    </recommendedName>
</protein>
<dbReference type="GO" id="GO:0003723">
    <property type="term" value="F:RNA binding"/>
    <property type="evidence" value="ECO:0007669"/>
    <property type="project" value="UniProtKB-UniRule"/>
</dbReference>
<evidence type="ECO:0000256" key="5">
    <source>
        <dbReference type="ARBA" id="ARBA00013081"/>
    </source>
</evidence>
<evidence type="ECO:0000256" key="2">
    <source>
        <dbReference type="ARBA" id="ARBA00001941"/>
    </source>
</evidence>
<keyword evidence="10" id="KW-0805">Transcription regulation</keyword>
<feature type="region of interest" description="Disordered" evidence="16">
    <location>
        <begin position="524"/>
        <end position="582"/>
    </location>
</feature>
<keyword evidence="6" id="KW-0217">Developmental protein</keyword>
<dbReference type="Proteomes" id="UP001281410">
    <property type="component" value="Unassembled WGS sequence"/>
</dbReference>
<keyword evidence="7" id="KW-0479">Metal-binding</keyword>
<feature type="domain" description="FCP1 homology" evidence="18">
    <location>
        <begin position="141"/>
        <end position="389"/>
    </location>
</feature>
<comment type="subcellular location">
    <subcellularLocation>
        <location evidence="4">Nucleus</location>
    </subcellularLocation>
</comment>
<dbReference type="InterPro" id="IPR004274">
    <property type="entry name" value="FCP1_dom"/>
</dbReference>
<comment type="catalytic activity">
    <reaction evidence="13">
        <text>O-phospho-L-seryl-[protein] + H2O = L-seryl-[protein] + phosphate</text>
        <dbReference type="Rhea" id="RHEA:20629"/>
        <dbReference type="Rhea" id="RHEA-COMP:9863"/>
        <dbReference type="Rhea" id="RHEA-COMP:11604"/>
        <dbReference type="ChEBI" id="CHEBI:15377"/>
        <dbReference type="ChEBI" id="CHEBI:29999"/>
        <dbReference type="ChEBI" id="CHEBI:43474"/>
        <dbReference type="ChEBI" id="CHEBI:83421"/>
        <dbReference type="EC" id="3.1.3.16"/>
    </reaction>
</comment>
<dbReference type="GO" id="GO:0009755">
    <property type="term" value="P:hormone-mediated signaling pathway"/>
    <property type="evidence" value="ECO:0007669"/>
    <property type="project" value="UniProtKB-ARBA"/>
</dbReference>
<keyword evidence="12" id="KW-0539">Nucleus</keyword>
<dbReference type="InterPro" id="IPR036412">
    <property type="entry name" value="HAD-like_sf"/>
</dbReference>
<evidence type="ECO:0000256" key="12">
    <source>
        <dbReference type="ARBA" id="ARBA00023242"/>
    </source>
</evidence>
<sequence>MYKTVVYQEEEILGEVEIFPQQQQQQSDEEEKKVKVFEEIRISYLSEASERCPPVAVLHTIASSGICFKMESKSSSDNNTTTQLHVLHSTCIRDNKTAVMPLGAEELHLVAMYSRNNERQYPCFWGFKVATGLYNSCLVMLNLRCLGIVFDLDETLIVANTMRSFEDRIEALLRKISTEVDPQRIAGMQAEVKRYQDDKTILKQYAENDQVIDNGKVVKVQSEVVLALSDNHQTIVRPLIRIQEKNIILTRINPQIRDTSVLVRLRPAWEDLRGYLTAKGRKRFEVYVCTMAERDYALEMWRLLDPESKLINAKELLDRIVCVKSGLRKSLLNVFQDGICHPKMALVIDDRLKVWDEKDQPRVHVVPAFAPYYAPQAEANNAVPVLCVARNVACNVRGGFFKEFDEGLLQRIPEISYEDDIKDIPSPPDVSNYLVSEDDASTMNGFKDPFSLDGMADAEVERRLKEAISASSSVTNLDPRIASLQYTMPASSSLVPPTSQSTMPPFPSMQFSDATIIKPLGHVSPQEMSLQSSPAREEGEVPESELDPDTRRRLLILQHGQDTRESAPSEPSFPVRPPMPVSVTTRVQSRGNWFPLEEEMSPRQLNRNVSKEFPLDSEPMQIEKQRHHPSFFPKIESPIPADRLHENQRLPKELQVLRRDDRSRVNHMLSSYNSFSGEEIPMSRSSSSSRDFDFESGRDVSSAEIPVGVIQEIAIKCGTKVEFKPALVASKELQFSVEAWFAGEKVGEGIGRTRREAQRQAAEGSLKNLANFYIRGQSDPGSVHGDVPRFLNVHDNGFLGNFNSPGNLPLPKDDPLSFSAASEPSMFLDQKLEGSKNSMGSVSALKELCMKAGLGMDFQLQPPPSANSVQKDEVYVQVEIEGEVLGKGIGLTWDDAKTKAAEKALGILQTKLGQFPPKRQGSPRSFQGMPVKRLKPDFQRGSPRMPPPGRYPKSGPNAP</sequence>
<dbReference type="Pfam" id="PF03031">
    <property type="entry name" value="NIF"/>
    <property type="match status" value="1"/>
</dbReference>
<dbReference type="FunFam" id="3.40.50.1000:FF:000035">
    <property type="entry name" value="RNA polymerase II C-terminal domain phosphatase-like 1"/>
    <property type="match status" value="1"/>
</dbReference>
<evidence type="ECO:0000256" key="4">
    <source>
        <dbReference type="ARBA" id="ARBA00004123"/>
    </source>
</evidence>
<dbReference type="PANTHER" id="PTHR23081">
    <property type="entry name" value="RNA POLYMERASE II CTD PHOSPHATASE"/>
    <property type="match status" value="1"/>
</dbReference>
<keyword evidence="9 15" id="KW-0694">RNA-binding</keyword>
<dbReference type="CDD" id="cd07521">
    <property type="entry name" value="HAD_FCP1-like"/>
    <property type="match status" value="1"/>
</dbReference>
<comment type="caution">
    <text evidence="19">The sequence shown here is derived from an EMBL/GenBank/DDBJ whole genome shotgun (WGS) entry which is preliminary data.</text>
</comment>
<evidence type="ECO:0000256" key="11">
    <source>
        <dbReference type="ARBA" id="ARBA00023163"/>
    </source>
</evidence>
<keyword evidence="11" id="KW-0804">Transcription</keyword>
<comment type="cofactor">
    <cofactor evidence="2">
        <name>Co(2+)</name>
        <dbReference type="ChEBI" id="CHEBI:48828"/>
    </cofactor>
</comment>
<proteinExistence type="predicted"/>
<dbReference type="AlphaFoldDB" id="A0AAD9ZP83"/>
<dbReference type="Gene3D" id="3.40.50.1000">
    <property type="entry name" value="HAD superfamily/HAD-like"/>
    <property type="match status" value="1"/>
</dbReference>
<comment type="cofactor">
    <cofactor evidence="1">
        <name>Mn(2+)</name>
        <dbReference type="ChEBI" id="CHEBI:29035"/>
    </cofactor>
</comment>
<dbReference type="GO" id="GO:0045892">
    <property type="term" value="P:negative regulation of DNA-templated transcription"/>
    <property type="evidence" value="ECO:0007669"/>
    <property type="project" value="UniProtKB-ARBA"/>
</dbReference>
<dbReference type="EMBL" id="JANJYJ010000009">
    <property type="protein sequence ID" value="KAK3188027.1"/>
    <property type="molecule type" value="Genomic_DNA"/>
</dbReference>
<dbReference type="PROSITE" id="PS50137">
    <property type="entry name" value="DS_RBD"/>
    <property type="match status" value="2"/>
</dbReference>
<feature type="domain" description="DRBM" evidence="17">
    <location>
        <begin position="840"/>
        <end position="910"/>
    </location>
</feature>
<evidence type="ECO:0000256" key="7">
    <source>
        <dbReference type="ARBA" id="ARBA00022723"/>
    </source>
</evidence>
<dbReference type="SMART" id="SM00577">
    <property type="entry name" value="CPDc"/>
    <property type="match status" value="1"/>
</dbReference>
<dbReference type="SUPFAM" id="SSF56784">
    <property type="entry name" value="HAD-like"/>
    <property type="match status" value="1"/>
</dbReference>
<dbReference type="SUPFAM" id="SSF54768">
    <property type="entry name" value="dsRNA-binding domain-like"/>
    <property type="match status" value="2"/>
</dbReference>
<evidence type="ECO:0000313" key="20">
    <source>
        <dbReference type="Proteomes" id="UP001281410"/>
    </source>
</evidence>
<dbReference type="PANTHER" id="PTHR23081:SF0">
    <property type="entry name" value="RNA POLYMERASE II C-TERMINAL DOMAIN PHOSPHATASE-LIKE 1"/>
    <property type="match status" value="1"/>
</dbReference>
<dbReference type="Gene3D" id="3.30.160.20">
    <property type="match status" value="2"/>
</dbReference>
<dbReference type="InterPro" id="IPR014720">
    <property type="entry name" value="dsRBD_dom"/>
</dbReference>
<organism evidence="19 20">
    <name type="scientific">Dipteronia sinensis</name>
    <dbReference type="NCBI Taxonomy" id="43782"/>
    <lineage>
        <taxon>Eukaryota</taxon>
        <taxon>Viridiplantae</taxon>
        <taxon>Streptophyta</taxon>
        <taxon>Embryophyta</taxon>
        <taxon>Tracheophyta</taxon>
        <taxon>Spermatophyta</taxon>
        <taxon>Magnoliopsida</taxon>
        <taxon>eudicotyledons</taxon>
        <taxon>Gunneridae</taxon>
        <taxon>Pentapetalae</taxon>
        <taxon>rosids</taxon>
        <taxon>malvids</taxon>
        <taxon>Sapindales</taxon>
        <taxon>Sapindaceae</taxon>
        <taxon>Hippocastanoideae</taxon>
        <taxon>Acereae</taxon>
        <taxon>Dipteronia</taxon>
    </lineage>
</organism>
<evidence type="ECO:0000259" key="17">
    <source>
        <dbReference type="PROSITE" id="PS50137"/>
    </source>
</evidence>
<comment type="catalytic activity">
    <reaction evidence="14">
        <text>O-phospho-L-threonyl-[protein] + H2O = L-threonyl-[protein] + phosphate</text>
        <dbReference type="Rhea" id="RHEA:47004"/>
        <dbReference type="Rhea" id="RHEA-COMP:11060"/>
        <dbReference type="Rhea" id="RHEA-COMP:11605"/>
        <dbReference type="ChEBI" id="CHEBI:15377"/>
        <dbReference type="ChEBI" id="CHEBI:30013"/>
        <dbReference type="ChEBI" id="CHEBI:43474"/>
        <dbReference type="ChEBI" id="CHEBI:61977"/>
        <dbReference type="EC" id="3.1.3.16"/>
    </reaction>
</comment>
<dbReference type="InterPro" id="IPR039189">
    <property type="entry name" value="Fcp1"/>
</dbReference>
<dbReference type="GO" id="GO:0046872">
    <property type="term" value="F:metal ion binding"/>
    <property type="evidence" value="ECO:0007669"/>
    <property type="project" value="UniProtKB-KW"/>
</dbReference>
<dbReference type="InterPro" id="IPR023214">
    <property type="entry name" value="HAD_sf"/>
</dbReference>
<dbReference type="GO" id="GO:0008420">
    <property type="term" value="F:RNA polymerase II CTD heptapeptide repeat phosphatase activity"/>
    <property type="evidence" value="ECO:0007669"/>
    <property type="project" value="InterPro"/>
</dbReference>
<evidence type="ECO:0000256" key="10">
    <source>
        <dbReference type="ARBA" id="ARBA00023015"/>
    </source>
</evidence>
<evidence type="ECO:0000256" key="3">
    <source>
        <dbReference type="ARBA" id="ARBA00001946"/>
    </source>
</evidence>
<dbReference type="EC" id="3.1.3.16" evidence="5"/>
<evidence type="ECO:0000313" key="19">
    <source>
        <dbReference type="EMBL" id="KAK3188027.1"/>
    </source>
</evidence>
<comment type="cofactor">
    <cofactor evidence="3">
        <name>Mg(2+)</name>
        <dbReference type="ChEBI" id="CHEBI:18420"/>
    </cofactor>
</comment>
<evidence type="ECO:0000256" key="6">
    <source>
        <dbReference type="ARBA" id="ARBA00022473"/>
    </source>
</evidence>
<dbReference type="PROSITE" id="PS50969">
    <property type="entry name" value="FCP1"/>
    <property type="match status" value="1"/>
</dbReference>
<name>A0AAD9ZP83_9ROSI</name>
<evidence type="ECO:0000256" key="9">
    <source>
        <dbReference type="ARBA" id="ARBA00022884"/>
    </source>
</evidence>
<dbReference type="FunFam" id="3.30.160.20:FF:000035">
    <property type="entry name" value="RNA polymerase II C-terminal domain phosphatase-like 2"/>
    <property type="match status" value="1"/>
</dbReference>
<evidence type="ECO:0000256" key="16">
    <source>
        <dbReference type="SAM" id="MobiDB-lite"/>
    </source>
</evidence>
<evidence type="ECO:0000256" key="8">
    <source>
        <dbReference type="ARBA" id="ARBA00022801"/>
    </source>
</evidence>
<evidence type="ECO:0000256" key="1">
    <source>
        <dbReference type="ARBA" id="ARBA00001936"/>
    </source>
</evidence>
<evidence type="ECO:0000256" key="14">
    <source>
        <dbReference type="ARBA" id="ARBA00048336"/>
    </source>
</evidence>
<dbReference type="SMART" id="SM00358">
    <property type="entry name" value="DSRM"/>
    <property type="match status" value="2"/>
</dbReference>